<keyword evidence="1" id="KW-1133">Transmembrane helix</keyword>
<keyword evidence="1" id="KW-0812">Transmembrane</keyword>
<dbReference type="EMBL" id="JAIWYP010000003">
    <property type="protein sequence ID" value="KAH3855938.1"/>
    <property type="molecule type" value="Genomic_DNA"/>
</dbReference>
<organism evidence="2 4">
    <name type="scientific">Dreissena polymorpha</name>
    <name type="common">Zebra mussel</name>
    <name type="synonym">Mytilus polymorpha</name>
    <dbReference type="NCBI Taxonomy" id="45954"/>
    <lineage>
        <taxon>Eukaryota</taxon>
        <taxon>Metazoa</taxon>
        <taxon>Spiralia</taxon>
        <taxon>Lophotrochozoa</taxon>
        <taxon>Mollusca</taxon>
        <taxon>Bivalvia</taxon>
        <taxon>Autobranchia</taxon>
        <taxon>Heteroconchia</taxon>
        <taxon>Euheterodonta</taxon>
        <taxon>Imparidentia</taxon>
        <taxon>Neoheterodontei</taxon>
        <taxon>Myida</taxon>
        <taxon>Dreissenoidea</taxon>
        <taxon>Dreissenidae</taxon>
        <taxon>Dreissena</taxon>
    </lineage>
</organism>
<sequence length="86" mass="9248">MVAIARRTLMNATTQTPVILINTVSIPVVVFTVIVTAVGKDLLATTTQMNAILRMFVTYISTVSIRLAAIIVNVTMAGRDRTVALT</sequence>
<evidence type="ECO:0000313" key="2">
    <source>
        <dbReference type="EMBL" id="KAH3855938.1"/>
    </source>
</evidence>
<accession>A0A9D4LCG1</accession>
<feature type="transmembrane region" description="Helical" evidence="1">
    <location>
        <begin position="51"/>
        <end position="72"/>
    </location>
</feature>
<keyword evidence="1" id="KW-0472">Membrane</keyword>
<comment type="caution">
    <text evidence="2">The sequence shown here is derived from an EMBL/GenBank/DDBJ whole genome shotgun (WGS) entry which is preliminary data.</text>
</comment>
<dbReference type="Proteomes" id="UP000828390">
    <property type="component" value="Unassembled WGS sequence"/>
</dbReference>
<reference evidence="2" key="2">
    <citation type="submission" date="2020-11" db="EMBL/GenBank/DDBJ databases">
        <authorList>
            <person name="McCartney M.A."/>
            <person name="Auch B."/>
            <person name="Kono T."/>
            <person name="Mallez S."/>
            <person name="Becker A."/>
            <person name="Gohl D.M."/>
            <person name="Silverstein K.A.T."/>
            <person name="Koren S."/>
            <person name="Bechman K.B."/>
            <person name="Herman A."/>
            <person name="Abrahante J.E."/>
            <person name="Garbe J."/>
        </authorList>
    </citation>
    <scope>NUCLEOTIDE SEQUENCE</scope>
    <source>
        <strain evidence="2">Duluth1</strain>
        <tissue evidence="2">Whole animal</tissue>
    </source>
</reference>
<protein>
    <submittedName>
        <fullName evidence="2">Uncharacterized protein</fullName>
    </submittedName>
</protein>
<gene>
    <name evidence="2" type="ORF">DPMN_098513</name>
    <name evidence="3" type="ORF">DPMN_098514</name>
</gene>
<feature type="transmembrane region" description="Helical" evidence="1">
    <location>
        <begin position="20"/>
        <end position="39"/>
    </location>
</feature>
<keyword evidence="4" id="KW-1185">Reference proteome</keyword>
<name>A0A9D4LCG1_DREPO</name>
<proteinExistence type="predicted"/>
<evidence type="ECO:0000313" key="3">
    <source>
        <dbReference type="EMBL" id="KAH3855939.1"/>
    </source>
</evidence>
<dbReference type="EMBL" id="JAIWYP010000003">
    <property type="protein sequence ID" value="KAH3855939.1"/>
    <property type="molecule type" value="Genomic_DNA"/>
</dbReference>
<dbReference type="AlphaFoldDB" id="A0A9D4LCG1"/>
<reference evidence="2" key="1">
    <citation type="journal article" date="2019" name="bioRxiv">
        <title>The Genome of the Zebra Mussel, Dreissena polymorpha: A Resource for Invasive Species Research.</title>
        <authorList>
            <person name="McCartney M.A."/>
            <person name="Auch B."/>
            <person name="Kono T."/>
            <person name="Mallez S."/>
            <person name="Zhang Y."/>
            <person name="Obille A."/>
            <person name="Becker A."/>
            <person name="Abrahante J.E."/>
            <person name="Garbe J."/>
            <person name="Badalamenti J.P."/>
            <person name="Herman A."/>
            <person name="Mangelson H."/>
            <person name="Liachko I."/>
            <person name="Sullivan S."/>
            <person name="Sone E.D."/>
            <person name="Koren S."/>
            <person name="Silverstein K.A.T."/>
            <person name="Beckman K.B."/>
            <person name="Gohl D.M."/>
        </authorList>
    </citation>
    <scope>NUCLEOTIDE SEQUENCE</scope>
    <source>
        <strain evidence="2">Duluth1</strain>
        <tissue evidence="2">Whole animal</tissue>
    </source>
</reference>
<evidence type="ECO:0000256" key="1">
    <source>
        <dbReference type="SAM" id="Phobius"/>
    </source>
</evidence>
<evidence type="ECO:0000313" key="4">
    <source>
        <dbReference type="Proteomes" id="UP000828390"/>
    </source>
</evidence>